<evidence type="ECO:0000313" key="2">
    <source>
        <dbReference type="Proteomes" id="UP000230000"/>
    </source>
</evidence>
<dbReference type="Proteomes" id="UP000230000">
    <property type="component" value="Unassembled WGS sequence"/>
</dbReference>
<proteinExistence type="predicted"/>
<evidence type="ECO:0000313" key="1">
    <source>
        <dbReference type="EMBL" id="PJJ75602.1"/>
    </source>
</evidence>
<sequence>MSAYPYSLIFGLKNQKIKSHNKIKTHNVNKLYF</sequence>
<dbReference type="AlphaFoldDB" id="A0A2M9CUK9"/>
<gene>
    <name evidence="1" type="ORF">BXY57_1182</name>
</gene>
<accession>A0A2M9CUK9</accession>
<protein>
    <submittedName>
        <fullName evidence="1">Uncharacterized protein</fullName>
    </submittedName>
</protein>
<dbReference type="EMBL" id="PGFG01000001">
    <property type="protein sequence ID" value="PJJ75602.1"/>
    <property type="molecule type" value="Genomic_DNA"/>
</dbReference>
<keyword evidence="2" id="KW-1185">Reference proteome</keyword>
<comment type="caution">
    <text evidence="1">The sequence shown here is derived from an EMBL/GenBank/DDBJ whole genome shotgun (WGS) entry which is preliminary data.</text>
</comment>
<reference evidence="1 2" key="1">
    <citation type="submission" date="2017-11" db="EMBL/GenBank/DDBJ databases">
        <title>Genomic Encyclopedia of Archaeal and Bacterial Type Strains, Phase II (KMG-II): From Individual Species to Whole Genera.</title>
        <authorList>
            <person name="Goeker M."/>
        </authorList>
    </citation>
    <scope>NUCLEOTIDE SEQUENCE [LARGE SCALE GENOMIC DNA]</scope>
    <source>
        <strain evidence="1 2">DSM 27268</strain>
    </source>
</reference>
<name>A0A2M9CUK9_9BACT</name>
<organism evidence="1 2">
    <name type="scientific">Thermoflavifilum aggregans</name>
    <dbReference type="NCBI Taxonomy" id="454188"/>
    <lineage>
        <taxon>Bacteria</taxon>
        <taxon>Pseudomonadati</taxon>
        <taxon>Bacteroidota</taxon>
        <taxon>Chitinophagia</taxon>
        <taxon>Chitinophagales</taxon>
        <taxon>Chitinophagaceae</taxon>
        <taxon>Thermoflavifilum</taxon>
    </lineage>
</organism>